<evidence type="ECO:0000259" key="2">
    <source>
        <dbReference type="Pfam" id="PF06985"/>
    </source>
</evidence>
<organism evidence="3 4">
    <name type="scientific">Aspergillus pseudoustus</name>
    <dbReference type="NCBI Taxonomy" id="1810923"/>
    <lineage>
        <taxon>Eukaryota</taxon>
        <taxon>Fungi</taxon>
        <taxon>Dikarya</taxon>
        <taxon>Ascomycota</taxon>
        <taxon>Pezizomycotina</taxon>
        <taxon>Eurotiomycetes</taxon>
        <taxon>Eurotiomycetidae</taxon>
        <taxon>Eurotiales</taxon>
        <taxon>Aspergillaceae</taxon>
        <taxon>Aspergillus</taxon>
        <taxon>Aspergillus subgen. Nidulantes</taxon>
    </lineage>
</organism>
<reference evidence="3 4" key="1">
    <citation type="submission" date="2024-07" db="EMBL/GenBank/DDBJ databases">
        <title>Section-level genome sequencing and comparative genomics of Aspergillus sections Usti and Cavernicolus.</title>
        <authorList>
            <consortium name="Lawrence Berkeley National Laboratory"/>
            <person name="Nybo J.L."/>
            <person name="Vesth T.C."/>
            <person name="Theobald S."/>
            <person name="Frisvad J.C."/>
            <person name="Larsen T.O."/>
            <person name="Kjaerboelling I."/>
            <person name="Rothschild-Mancinelli K."/>
            <person name="Lyhne E.K."/>
            <person name="Kogle M.E."/>
            <person name="Barry K."/>
            <person name="Clum A."/>
            <person name="Na H."/>
            <person name="Ledsgaard L."/>
            <person name="Lin J."/>
            <person name="Lipzen A."/>
            <person name="Kuo A."/>
            <person name="Riley R."/>
            <person name="Mondo S."/>
            <person name="Labutti K."/>
            <person name="Haridas S."/>
            <person name="Pangalinan J."/>
            <person name="Salamov A.A."/>
            <person name="Simmons B.A."/>
            <person name="Magnuson J.K."/>
            <person name="Chen J."/>
            <person name="Drula E."/>
            <person name="Henrissat B."/>
            <person name="Wiebenga A."/>
            <person name="Lubbers R.J."/>
            <person name="Gomes A.C."/>
            <person name="Makela M.R."/>
            <person name="Stajich J."/>
            <person name="Grigoriev I.V."/>
            <person name="Mortensen U.H."/>
            <person name="De Vries R.P."/>
            <person name="Baker S.E."/>
            <person name="Andersen M.R."/>
        </authorList>
    </citation>
    <scope>NUCLEOTIDE SEQUENCE [LARGE SCALE GENOMIC DNA]</scope>
    <source>
        <strain evidence="3 4">CBS 123904</strain>
    </source>
</reference>
<keyword evidence="1" id="KW-0812">Transmembrane</keyword>
<accession>A0ABR4JL53</accession>
<comment type="caution">
    <text evidence="3">The sequence shown here is derived from an EMBL/GenBank/DDBJ whole genome shotgun (WGS) entry which is preliminary data.</text>
</comment>
<keyword evidence="1" id="KW-1133">Transmembrane helix</keyword>
<dbReference type="Proteomes" id="UP001610446">
    <property type="component" value="Unassembled WGS sequence"/>
</dbReference>
<dbReference type="InterPro" id="IPR052895">
    <property type="entry name" value="HetReg/Transcr_Mod"/>
</dbReference>
<gene>
    <name evidence="3" type="ORF">BJY01DRAFT_236979</name>
</gene>
<sequence>MDRYTRTAIQRAVLGGPTTTPESEPESEKIFDGLFTAIAVSSVIGFGVLAWGTYKLYGQRNKPIELVASAYHAWEESRFRPPYTPLQREDEIRLLVLEPGKGDDPIQCRLRHAILSEKPEYEALSYVWGDPAKIDYVTCDGVRVRVRESIFGAFQALRRPDSERVLWVDVLCINQPDSVEKGKQVELMGDIYASSQQVLVWLGRSTRETQNAFSTLAKAHAYLKESSWIYRAHPYSFGVLQAWGWMRLSRAQWAELDQYDWVSILTLLQHPWPRRVWTMQELVKAPKATIVHGTETIPADVFFFPILTVIASIYEEQLAVHIRKSKADLKFIHSFGWRGLESLGTIKDNYLLNLVVRHGAANGAGDPRDRIYGYRSIASDCDKSDWEVVPDYAAPVAEVYTRFARWCLLNRKQMQALSYAGPSEDSDRSSSSIGSLPSWVPDWSSMSRSRLPRTLAAIGADYNASAGSAPDLMWLANEPGVLRIRGRVVDSVERMAVSYTDFHMHYILSRKVDGRLSKLIWSKGFRQYMKKTLKMSQDDLDRVSLAQTVIERYGLSNAPDHLLPDIAWMENCKAVAFSGSSQVTPARLEAFWRTMARNRTWNGDAKVSRDFQPALAWYVSLLEQVRDGKKQNIGILPKSIAAGYDDRVLGTEVAHLEPLGNSEVERLNLLDRYWAGIWSQHFCRTEQNRLGWVPEPAQRGDLICIFDGAQVPYVIRQRIREQSEGPSLWSLGYWRRWVTDIFAVRQEDQSSPEYILIGECYIHGIMEGEVMKNQDLRSKYFALG</sequence>
<protein>
    <submittedName>
        <fullName evidence="3">HET-domain-containing protein</fullName>
    </submittedName>
</protein>
<keyword evidence="4" id="KW-1185">Reference proteome</keyword>
<proteinExistence type="predicted"/>
<evidence type="ECO:0000313" key="4">
    <source>
        <dbReference type="Proteomes" id="UP001610446"/>
    </source>
</evidence>
<feature type="domain" description="Heterokaryon incompatibility" evidence="2">
    <location>
        <begin position="121"/>
        <end position="281"/>
    </location>
</feature>
<name>A0ABR4JL53_9EURO</name>
<dbReference type="PANTHER" id="PTHR24148:SF64">
    <property type="entry name" value="HETEROKARYON INCOMPATIBILITY DOMAIN-CONTAINING PROTEIN"/>
    <property type="match status" value="1"/>
</dbReference>
<keyword evidence="1" id="KW-0472">Membrane</keyword>
<feature type="transmembrane region" description="Helical" evidence="1">
    <location>
        <begin position="34"/>
        <end position="54"/>
    </location>
</feature>
<dbReference type="PANTHER" id="PTHR24148">
    <property type="entry name" value="ANKYRIN REPEAT DOMAIN-CONTAINING PROTEIN 39 HOMOLOG-RELATED"/>
    <property type="match status" value="1"/>
</dbReference>
<dbReference type="InterPro" id="IPR010730">
    <property type="entry name" value="HET"/>
</dbReference>
<dbReference type="EMBL" id="JBFXLU010000128">
    <property type="protein sequence ID" value="KAL2839832.1"/>
    <property type="molecule type" value="Genomic_DNA"/>
</dbReference>
<evidence type="ECO:0000313" key="3">
    <source>
        <dbReference type="EMBL" id="KAL2839832.1"/>
    </source>
</evidence>
<evidence type="ECO:0000256" key="1">
    <source>
        <dbReference type="SAM" id="Phobius"/>
    </source>
</evidence>
<dbReference type="Pfam" id="PF06985">
    <property type="entry name" value="HET"/>
    <property type="match status" value="1"/>
</dbReference>